<dbReference type="Pfam" id="PF03466">
    <property type="entry name" value="LysR_substrate"/>
    <property type="match status" value="1"/>
</dbReference>
<dbReference type="InterPro" id="IPR036390">
    <property type="entry name" value="WH_DNA-bd_sf"/>
</dbReference>
<dbReference type="FunFam" id="1.10.10.10:FF:000001">
    <property type="entry name" value="LysR family transcriptional regulator"/>
    <property type="match status" value="1"/>
</dbReference>
<dbReference type="Proteomes" id="UP001299608">
    <property type="component" value="Unassembled WGS sequence"/>
</dbReference>
<dbReference type="InterPro" id="IPR000847">
    <property type="entry name" value="LysR_HTH_N"/>
</dbReference>
<feature type="domain" description="HTH lysR-type" evidence="5">
    <location>
        <begin position="1"/>
        <end position="58"/>
    </location>
</feature>
<dbReference type="InterPro" id="IPR036388">
    <property type="entry name" value="WH-like_DNA-bd_sf"/>
</dbReference>
<proteinExistence type="inferred from homology"/>
<accession>A0AAX1SMZ0</accession>
<evidence type="ECO:0000313" key="6">
    <source>
        <dbReference type="EMBL" id="MCG4744281.1"/>
    </source>
</evidence>
<dbReference type="InterPro" id="IPR050950">
    <property type="entry name" value="HTH-type_LysR_regulators"/>
</dbReference>
<name>A0AAX1SMZ0_9FIRM</name>
<dbReference type="SUPFAM" id="SSF46785">
    <property type="entry name" value="Winged helix' DNA-binding domain"/>
    <property type="match status" value="1"/>
</dbReference>
<dbReference type="EMBL" id="JAKNGE010000002">
    <property type="protein sequence ID" value="MCG4744281.1"/>
    <property type="molecule type" value="Genomic_DNA"/>
</dbReference>
<evidence type="ECO:0000256" key="4">
    <source>
        <dbReference type="ARBA" id="ARBA00023163"/>
    </source>
</evidence>
<evidence type="ECO:0000313" key="7">
    <source>
        <dbReference type="Proteomes" id="UP001299608"/>
    </source>
</evidence>
<protein>
    <submittedName>
        <fullName evidence="6">LysR family transcriptional regulator</fullName>
    </submittedName>
</protein>
<dbReference type="PANTHER" id="PTHR30419:SF8">
    <property type="entry name" value="NITROGEN ASSIMILATION TRANSCRIPTIONAL ACTIVATOR-RELATED"/>
    <property type="match status" value="1"/>
</dbReference>
<comment type="caution">
    <text evidence="6">The sequence shown here is derived from an EMBL/GenBank/DDBJ whole genome shotgun (WGS) entry which is preliminary data.</text>
</comment>
<sequence length="329" mass="37043">MDLKDQKYMAALAGEGSLTKAARRLNLSQPALSKWLRDLEQELGLSLVIRSRQGLIFTEAGQIYLEGCRECLEAALDIRRKLDALSQKAKQSIILGGSPIRGAQAFAKIFPDFRCQYPDIDLQFVSDKNPVLKKMLSEGEITMSLLGAMETSLPGLEYLKFMDEELLLMLPKGHPLSYDYTKCLPGRPYPVMDLADLGDTPILGSAPETSYGNMVLSIYRNAGLEPNIIFRSNVVPLLYEMVLNGVGAAMIPDSYYNPDDGICVYSLSPRIIVYQGIGLRSGYPLSEAEEYLIHLVMNNWGSPYYMHQYADYYLEQRKLRIDAYEYNQI</sequence>
<comment type="similarity">
    <text evidence="1">Belongs to the LysR transcriptional regulatory family.</text>
</comment>
<dbReference type="GO" id="GO:0003700">
    <property type="term" value="F:DNA-binding transcription factor activity"/>
    <property type="evidence" value="ECO:0007669"/>
    <property type="project" value="InterPro"/>
</dbReference>
<dbReference type="PRINTS" id="PR00039">
    <property type="entry name" value="HTHLYSR"/>
</dbReference>
<dbReference type="PANTHER" id="PTHR30419">
    <property type="entry name" value="HTH-TYPE TRANSCRIPTIONAL REGULATOR YBHD"/>
    <property type="match status" value="1"/>
</dbReference>
<evidence type="ECO:0000256" key="2">
    <source>
        <dbReference type="ARBA" id="ARBA00023015"/>
    </source>
</evidence>
<gene>
    <name evidence="6" type="ORF">L0N08_02530</name>
</gene>
<dbReference type="RefSeq" id="WP_117557585.1">
    <property type="nucleotide sequence ID" value="NZ_JAKNGE010000002.1"/>
</dbReference>
<organism evidence="6 7">
    <name type="scientific">Enterocloster aldenensis</name>
    <dbReference type="NCBI Taxonomy" id="358742"/>
    <lineage>
        <taxon>Bacteria</taxon>
        <taxon>Bacillati</taxon>
        <taxon>Bacillota</taxon>
        <taxon>Clostridia</taxon>
        <taxon>Lachnospirales</taxon>
        <taxon>Lachnospiraceae</taxon>
        <taxon>Enterocloster</taxon>
    </lineage>
</organism>
<keyword evidence="4" id="KW-0804">Transcription</keyword>
<keyword evidence="2" id="KW-0805">Transcription regulation</keyword>
<dbReference type="GO" id="GO:0005829">
    <property type="term" value="C:cytosol"/>
    <property type="evidence" value="ECO:0007669"/>
    <property type="project" value="TreeGrafter"/>
</dbReference>
<dbReference type="CDD" id="cd05466">
    <property type="entry name" value="PBP2_LTTR_substrate"/>
    <property type="match status" value="1"/>
</dbReference>
<dbReference type="PROSITE" id="PS50931">
    <property type="entry name" value="HTH_LYSR"/>
    <property type="match status" value="1"/>
</dbReference>
<dbReference type="SUPFAM" id="SSF53850">
    <property type="entry name" value="Periplasmic binding protein-like II"/>
    <property type="match status" value="1"/>
</dbReference>
<dbReference type="InterPro" id="IPR005119">
    <property type="entry name" value="LysR_subst-bd"/>
</dbReference>
<dbReference type="GO" id="GO:0003677">
    <property type="term" value="F:DNA binding"/>
    <property type="evidence" value="ECO:0007669"/>
    <property type="project" value="UniProtKB-KW"/>
</dbReference>
<dbReference type="Gene3D" id="3.40.190.290">
    <property type="match status" value="1"/>
</dbReference>
<evidence type="ECO:0000259" key="5">
    <source>
        <dbReference type="PROSITE" id="PS50931"/>
    </source>
</evidence>
<dbReference type="Pfam" id="PF00126">
    <property type="entry name" value="HTH_1"/>
    <property type="match status" value="1"/>
</dbReference>
<keyword evidence="3" id="KW-0238">DNA-binding</keyword>
<reference evidence="6" key="1">
    <citation type="submission" date="2022-01" db="EMBL/GenBank/DDBJ databases">
        <title>Collection of gut derived symbiotic bacterial strains cultured from healthy donors.</title>
        <authorList>
            <person name="Lin H."/>
            <person name="Kohout C."/>
            <person name="Waligurski E."/>
            <person name="Pamer E.G."/>
        </authorList>
    </citation>
    <scope>NUCLEOTIDE SEQUENCE</scope>
    <source>
        <strain evidence="6">DFI.6.55</strain>
    </source>
</reference>
<dbReference type="Gene3D" id="1.10.10.10">
    <property type="entry name" value="Winged helix-like DNA-binding domain superfamily/Winged helix DNA-binding domain"/>
    <property type="match status" value="1"/>
</dbReference>
<evidence type="ECO:0000256" key="1">
    <source>
        <dbReference type="ARBA" id="ARBA00009437"/>
    </source>
</evidence>
<dbReference type="AlphaFoldDB" id="A0AAX1SMZ0"/>
<evidence type="ECO:0000256" key="3">
    <source>
        <dbReference type="ARBA" id="ARBA00023125"/>
    </source>
</evidence>